<proteinExistence type="predicted"/>
<dbReference type="Pfam" id="PF07238">
    <property type="entry name" value="PilZ"/>
    <property type="match status" value="1"/>
</dbReference>
<dbReference type="Gene3D" id="2.40.10.220">
    <property type="entry name" value="predicted glycosyltransferase like domains"/>
    <property type="match status" value="1"/>
</dbReference>
<accession>M4VAC0</accession>
<evidence type="ECO:0000313" key="3">
    <source>
        <dbReference type="EMBL" id="AGH96168.1"/>
    </source>
</evidence>
<dbReference type="Pfam" id="PF14237">
    <property type="entry name" value="GYF_2"/>
    <property type="match status" value="1"/>
</dbReference>
<sequence>MHKYLIEVRGEQKGPWSLQEILQNIQSHTLSWNDHIYDEKKESWIFLFEFPLLTEHFNSSFKKPVQKNHKLENVDLYHDRIWYILKVNDNYGPFTAADMIQMLQSKALFEFDFIWNQTQASWKRLAEVPQFKPENVKAFCESKGQVVENIADVFFRRKYPRADYACELFVHNNKKVFSATSIEISNGGASFKIENADFKVGDQLHLHFKPGPEVPAFNATCKIVRRAGGRYGVKFEQISESARDFIDKFTKKAA</sequence>
<keyword evidence="4" id="KW-1185">Reference proteome</keyword>
<dbReference type="EMBL" id="CP003537">
    <property type="protein sequence ID" value="AGH96168.1"/>
    <property type="molecule type" value="Genomic_DNA"/>
</dbReference>
<protein>
    <recommendedName>
        <fullName evidence="5">PilZ domain-containing protein</fullName>
    </recommendedName>
</protein>
<gene>
    <name evidence="3" type="ORF">A11Q_1952</name>
</gene>
<evidence type="ECO:0000259" key="2">
    <source>
        <dbReference type="Pfam" id="PF14237"/>
    </source>
</evidence>
<dbReference type="InterPro" id="IPR009875">
    <property type="entry name" value="PilZ_domain"/>
</dbReference>
<feature type="domain" description="GYF" evidence="2">
    <location>
        <begin position="82"/>
        <end position="131"/>
    </location>
</feature>
<dbReference type="eggNOG" id="ENOG502ZKMM">
    <property type="taxonomic scope" value="Bacteria"/>
</dbReference>
<dbReference type="STRING" id="1184267.A11Q_1952"/>
<dbReference type="RefSeq" id="WP_015470658.1">
    <property type="nucleotide sequence ID" value="NC_020813.1"/>
</dbReference>
<evidence type="ECO:0008006" key="5">
    <source>
        <dbReference type="Google" id="ProtNLM"/>
    </source>
</evidence>
<reference evidence="3 4" key="1">
    <citation type="journal article" date="2013" name="ISME J.">
        <title>By their genes ye shall know them: genomic signatures of predatory bacteria.</title>
        <authorList>
            <person name="Pasternak Z."/>
            <person name="Pietrokovski S."/>
            <person name="Rotem O."/>
            <person name="Gophna U."/>
            <person name="Lurie-Weinberger M.N."/>
            <person name="Jurkevitch E."/>
        </authorList>
    </citation>
    <scope>NUCLEOTIDE SEQUENCE [LARGE SCALE GENOMIC DNA]</scope>
    <source>
        <strain evidence="3 4">JSS</strain>
    </source>
</reference>
<dbReference type="Proteomes" id="UP000012040">
    <property type="component" value="Chromosome"/>
</dbReference>
<evidence type="ECO:0000313" key="4">
    <source>
        <dbReference type="Proteomes" id="UP000012040"/>
    </source>
</evidence>
<dbReference type="PATRIC" id="fig|1184267.3.peg.1977"/>
<dbReference type="HOGENOM" id="CLU_1056295_0_0_7"/>
<dbReference type="OrthoDB" id="5289995at2"/>
<dbReference type="InterPro" id="IPR025640">
    <property type="entry name" value="GYF_2"/>
</dbReference>
<organism evidence="3 4">
    <name type="scientific">Pseudobdellovibrio exovorus JSS</name>
    <dbReference type="NCBI Taxonomy" id="1184267"/>
    <lineage>
        <taxon>Bacteria</taxon>
        <taxon>Pseudomonadati</taxon>
        <taxon>Bdellovibrionota</taxon>
        <taxon>Bdellovibrionia</taxon>
        <taxon>Bdellovibrionales</taxon>
        <taxon>Pseudobdellovibrionaceae</taxon>
        <taxon>Pseudobdellovibrio</taxon>
    </lineage>
</organism>
<name>M4VAC0_9BACT</name>
<dbReference type="GO" id="GO:0035438">
    <property type="term" value="F:cyclic-di-GMP binding"/>
    <property type="evidence" value="ECO:0007669"/>
    <property type="project" value="InterPro"/>
</dbReference>
<feature type="domain" description="PilZ" evidence="1">
    <location>
        <begin position="156"/>
        <end position="249"/>
    </location>
</feature>
<dbReference type="AlphaFoldDB" id="M4VAC0"/>
<dbReference type="KEGG" id="bex:A11Q_1952"/>
<evidence type="ECO:0000259" key="1">
    <source>
        <dbReference type="Pfam" id="PF07238"/>
    </source>
</evidence>
<dbReference type="SUPFAM" id="SSF141371">
    <property type="entry name" value="PilZ domain-like"/>
    <property type="match status" value="1"/>
</dbReference>